<dbReference type="EMBL" id="SNXY01000009">
    <property type="protein sequence ID" value="TDP83329.1"/>
    <property type="molecule type" value="Genomic_DNA"/>
</dbReference>
<dbReference type="Pfam" id="PF12806">
    <property type="entry name" value="Acyl-CoA_dh_C"/>
    <property type="match status" value="1"/>
</dbReference>
<dbReference type="Pfam" id="PF02770">
    <property type="entry name" value="Acyl-CoA_dh_M"/>
    <property type="match status" value="1"/>
</dbReference>
<dbReference type="RefSeq" id="WP_126538186.1">
    <property type="nucleotide sequence ID" value="NZ_BSPM01000009.1"/>
</dbReference>
<evidence type="ECO:0000256" key="3">
    <source>
        <dbReference type="ARBA" id="ARBA00022630"/>
    </source>
</evidence>
<comment type="similarity">
    <text evidence="2 10">Belongs to the acyl-CoA dehydrogenase family.</text>
</comment>
<evidence type="ECO:0000259" key="11">
    <source>
        <dbReference type="Pfam" id="PF00441"/>
    </source>
</evidence>
<protein>
    <recommendedName>
        <fullName evidence="9">3-methylmercaptopropionyl-CoA dehydrogenase</fullName>
        <ecNumber evidence="8">1.3.99.41</ecNumber>
    </recommendedName>
</protein>
<evidence type="ECO:0000256" key="5">
    <source>
        <dbReference type="ARBA" id="ARBA00023002"/>
    </source>
</evidence>
<comment type="cofactor">
    <cofactor evidence="1 10">
        <name>FAD</name>
        <dbReference type="ChEBI" id="CHEBI:57692"/>
    </cofactor>
</comment>
<dbReference type="InterPro" id="IPR025878">
    <property type="entry name" value="Acyl-CoA_dh-like_C_dom"/>
</dbReference>
<feature type="domain" description="Acyl-CoA oxidase/dehydrogenase middle" evidence="12">
    <location>
        <begin position="161"/>
        <end position="269"/>
    </location>
</feature>
<comment type="caution">
    <text evidence="15">The sequence shown here is derived from an EMBL/GenBank/DDBJ whole genome shotgun (WGS) entry which is preliminary data.</text>
</comment>
<evidence type="ECO:0000256" key="4">
    <source>
        <dbReference type="ARBA" id="ARBA00022827"/>
    </source>
</evidence>
<dbReference type="FunFam" id="2.40.110.10:FF:000031">
    <property type="entry name" value="Acyl-CoA dehydrogenase, putative"/>
    <property type="match status" value="1"/>
</dbReference>
<sequence>MAFAAPVADIAFWLRTVAGLDEDLAAGVFPDLSADLVDAVLAEAGRFATDEIAPLNVLGDREGARFENGAVTMPAAWKPVFERWVEGGWTALDGDPEYGGQGLPVMLYAATLEMWNAASTAFATGPMLTAGAIEALSAHGSAEQKATYLPKLIAGTWTGTMNLTESQAGSDLGPMRTRAEPVGDGSYRITGQKIFITYGDHDLTDNIVHLVLARLPDAPAGTRGISLFVVPKFLVGADGSLGARNAAGPVGIEHKLGIHASPTCVMQFDGAVGWLVGEPNRGLAAMFTMMNSARMSVGVQGVGVAERAYQRALAYALDRRQGRAPGWTGEGLSPIVHHPDVKRMLLTMRAQTDVARALCFSLARAIDRGRTGPEEARAAFAERAALLTPIAKAFATDTGVEVASLGVQVHGGMGYIEETGAAQHLRDARILTIYEGTNGIQAIDLVTRKLTLRGGEVVSAWLAELGAIAREALAVGEADLGERVEAALADLAGATHALQRALAEGRGTDALAGATAYLRLAALAAGGAYHLAAVLADRAAGTATPAAARRLAVARFYATDILPQTGGLAAAATAGGAVLVGVTPDILTA</sequence>
<evidence type="ECO:0000259" key="12">
    <source>
        <dbReference type="Pfam" id="PF02770"/>
    </source>
</evidence>
<reference evidence="15 16" key="1">
    <citation type="submission" date="2019-03" db="EMBL/GenBank/DDBJ databases">
        <title>Genomic Encyclopedia of Type Strains, Phase IV (KMG-IV): sequencing the most valuable type-strain genomes for metagenomic binning, comparative biology and taxonomic classification.</title>
        <authorList>
            <person name="Goeker M."/>
        </authorList>
    </citation>
    <scope>NUCLEOTIDE SEQUENCE [LARGE SCALE GENOMIC DNA]</scope>
    <source>
        <strain evidence="15 16">DSM 102969</strain>
    </source>
</reference>
<dbReference type="OrthoDB" id="9807883at2"/>
<dbReference type="Proteomes" id="UP000294547">
    <property type="component" value="Unassembled WGS sequence"/>
</dbReference>
<dbReference type="InterPro" id="IPR036250">
    <property type="entry name" value="AcylCo_DH-like_C"/>
</dbReference>
<keyword evidence="16" id="KW-1185">Reference proteome</keyword>
<evidence type="ECO:0000259" key="14">
    <source>
        <dbReference type="Pfam" id="PF12806"/>
    </source>
</evidence>
<feature type="domain" description="Acetyl-CoA dehydrogenase-like C-terminal" evidence="14">
    <location>
        <begin position="463"/>
        <end position="580"/>
    </location>
</feature>
<keyword evidence="5 10" id="KW-0560">Oxidoreductase</keyword>
<evidence type="ECO:0000256" key="9">
    <source>
        <dbReference type="ARBA" id="ARBA00069043"/>
    </source>
</evidence>
<feature type="domain" description="Acyl-CoA dehydrogenase/oxidase N-terminal" evidence="13">
    <location>
        <begin position="39"/>
        <end position="155"/>
    </location>
</feature>
<dbReference type="SUPFAM" id="SSF47203">
    <property type="entry name" value="Acyl-CoA dehydrogenase C-terminal domain-like"/>
    <property type="match status" value="1"/>
</dbReference>
<evidence type="ECO:0000256" key="8">
    <source>
        <dbReference type="ARBA" id="ARBA00066694"/>
    </source>
</evidence>
<keyword evidence="4 10" id="KW-0274">FAD</keyword>
<dbReference type="Gene3D" id="1.20.140.10">
    <property type="entry name" value="Butyryl-CoA Dehydrogenase, subunit A, domain 3"/>
    <property type="match status" value="1"/>
</dbReference>
<dbReference type="InterPro" id="IPR052166">
    <property type="entry name" value="Diverse_Acyl-CoA_DH"/>
</dbReference>
<feature type="domain" description="Acyl-CoA dehydrogenase/oxidase C-terminal" evidence="11">
    <location>
        <begin position="280"/>
        <end position="445"/>
    </location>
</feature>
<dbReference type="Pfam" id="PF00441">
    <property type="entry name" value="Acyl-CoA_dh_1"/>
    <property type="match status" value="1"/>
</dbReference>
<dbReference type="GO" id="GO:0050660">
    <property type="term" value="F:flavin adenine dinucleotide binding"/>
    <property type="evidence" value="ECO:0007669"/>
    <property type="project" value="InterPro"/>
</dbReference>
<dbReference type="InterPro" id="IPR046373">
    <property type="entry name" value="Acyl-CoA_Oxase/DH_mid-dom_sf"/>
</dbReference>
<dbReference type="PANTHER" id="PTHR42803">
    <property type="entry name" value="ACYL-COA DEHYDROGENASE"/>
    <property type="match status" value="1"/>
</dbReference>
<dbReference type="AlphaFoldDB" id="A0A4R6RBB0"/>
<keyword evidence="3 10" id="KW-0285">Flavoprotein</keyword>
<dbReference type="InterPro" id="IPR009075">
    <property type="entry name" value="AcylCo_DH/oxidase_C"/>
</dbReference>
<accession>A0A4R6RBB0</accession>
<dbReference type="InterPro" id="IPR009100">
    <property type="entry name" value="AcylCoA_DH/oxidase_NM_dom_sf"/>
</dbReference>
<evidence type="ECO:0000313" key="16">
    <source>
        <dbReference type="Proteomes" id="UP000294547"/>
    </source>
</evidence>
<organism evidence="15 16">
    <name type="scientific">Oharaeibacter diazotrophicus</name>
    <dbReference type="NCBI Taxonomy" id="1920512"/>
    <lineage>
        <taxon>Bacteria</taxon>
        <taxon>Pseudomonadati</taxon>
        <taxon>Pseudomonadota</taxon>
        <taxon>Alphaproteobacteria</taxon>
        <taxon>Hyphomicrobiales</taxon>
        <taxon>Pleomorphomonadaceae</taxon>
        <taxon>Oharaeibacter</taxon>
    </lineage>
</organism>
<dbReference type="GO" id="GO:0016627">
    <property type="term" value="F:oxidoreductase activity, acting on the CH-CH group of donors"/>
    <property type="evidence" value="ECO:0007669"/>
    <property type="project" value="InterPro"/>
</dbReference>
<evidence type="ECO:0000313" key="15">
    <source>
        <dbReference type="EMBL" id="TDP83329.1"/>
    </source>
</evidence>
<dbReference type="InterPro" id="IPR013786">
    <property type="entry name" value="AcylCoA_DH/ox_N"/>
</dbReference>
<comment type="function">
    <text evidence="7">Involved in the assimilation of dimethylsulphoniopropionate (DMSP), an important compound in the fixation of carbon in marine phytoplankton, by mediating the conversion of 3-(methylthio)propanoyl-CoA (MMPA-CoA) to 3-(methylthio)acryloyl-CoA (MTA-CoA).</text>
</comment>
<dbReference type="InterPro" id="IPR037069">
    <property type="entry name" value="AcylCoA_DH/ox_N_sf"/>
</dbReference>
<gene>
    <name evidence="15" type="ORF">EDD54_3291</name>
</gene>
<dbReference type="InterPro" id="IPR006091">
    <property type="entry name" value="Acyl-CoA_Oxase/DH_mid-dom"/>
</dbReference>
<evidence type="ECO:0000256" key="2">
    <source>
        <dbReference type="ARBA" id="ARBA00009347"/>
    </source>
</evidence>
<dbReference type="EC" id="1.3.99.41" evidence="8"/>
<evidence type="ECO:0000256" key="7">
    <source>
        <dbReference type="ARBA" id="ARBA00058683"/>
    </source>
</evidence>
<evidence type="ECO:0000256" key="1">
    <source>
        <dbReference type="ARBA" id="ARBA00001974"/>
    </source>
</evidence>
<name>A0A4R6RBB0_9HYPH</name>
<dbReference type="Gene3D" id="2.40.110.10">
    <property type="entry name" value="Butyryl-CoA Dehydrogenase, subunit A, domain 2"/>
    <property type="match status" value="1"/>
</dbReference>
<dbReference type="Gene3D" id="1.10.540.10">
    <property type="entry name" value="Acyl-CoA dehydrogenase/oxidase, N-terminal domain"/>
    <property type="match status" value="1"/>
</dbReference>
<evidence type="ECO:0000256" key="6">
    <source>
        <dbReference type="ARBA" id="ARBA00051388"/>
    </source>
</evidence>
<dbReference type="SUPFAM" id="SSF56645">
    <property type="entry name" value="Acyl-CoA dehydrogenase NM domain-like"/>
    <property type="match status" value="1"/>
</dbReference>
<evidence type="ECO:0000259" key="13">
    <source>
        <dbReference type="Pfam" id="PF02771"/>
    </source>
</evidence>
<comment type="catalytic activity">
    <reaction evidence="6">
        <text>3-(methylsulfanyl)propanoyl-CoA + oxidized [electron-transfer flavoprotein] + H(+) = 3-(methylsulfanyl)acryloyl-CoA + reduced [electron-transfer flavoprotein]</text>
        <dbReference type="Rhea" id="RHEA:52612"/>
        <dbReference type="Rhea" id="RHEA-COMP:10685"/>
        <dbReference type="Rhea" id="RHEA-COMP:10686"/>
        <dbReference type="ChEBI" id="CHEBI:15378"/>
        <dbReference type="ChEBI" id="CHEBI:57692"/>
        <dbReference type="ChEBI" id="CHEBI:58307"/>
        <dbReference type="ChEBI" id="CHEBI:82815"/>
        <dbReference type="ChEBI" id="CHEBI:84994"/>
        <dbReference type="EC" id="1.3.99.41"/>
    </reaction>
    <physiologicalReaction direction="left-to-right" evidence="6">
        <dbReference type="Rhea" id="RHEA:52613"/>
    </physiologicalReaction>
</comment>
<proteinExistence type="inferred from homology"/>
<evidence type="ECO:0000256" key="10">
    <source>
        <dbReference type="RuleBase" id="RU362125"/>
    </source>
</evidence>
<dbReference type="Pfam" id="PF02771">
    <property type="entry name" value="Acyl-CoA_dh_N"/>
    <property type="match status" value="1"/>
</dbReference>
<dbReference type="PANTHER" id="PTHR42803:SF1">
    <property type="entry name" value="BROAD-SPECIFICITY LINEAR ACYL-COA DEHYDROGENASE FADE5"/>
    <property type="match status" value="1"/>
</dbReference>